<dbReference type="Proteomes" id="UP000258309">
    <property type="component" value="Unassembled WGS sequence"/>
</dbReference>
<name>A0A3E2GYB0_SCYLI</name>
<feature type="compositionally biased region" description="Low complexity" evidence="1">
    <location>
        <begin position="123"/>
        <end position="139"/>
    </location>
</feature>
<accession>A0A3E2GYB0</accession>
<feature type="compositionally biased region" description="Basic and acidic residues" evidence="1">
    <location>
        <begin position="210"/>
        <end position="232"/>
    </location>
</feature>
<feature type="compositionally biased region" description="Polar residues" evidence="1">
    <location>
        <begin position="30"/>
        <end position="52"/>
    </location>
</feature>
<proteinExistence type="predicted"/>
<dbReference type="STRING" id="5539.A0A3E2GYB0"/>
<dbReference type="EMBL" id="NCSJ02000283">
    <property type="protein sequence ID" value="RFU26126.1"/>
    <property type="molecule type" value="Genomic_DNA"/>
</dbReference>
<gene>
    <name evidence="2" type="ORF">B7463_g10216</name>
</gene>
<dbReference type="AlphaFoldDB" id="A0A3E2GYB0"/>
<dbReference type="InterPro" id="IPR008402">
    <property type="entry name" value="APC_su15/mnd2"/>
</dbReference>
<evidence type="ECO:0000256" key="1">
    <source>
        <dbReference type="SAM" id="MobiDB-lite"/>
    </source>
</evidence>
<dbReference type="GO" id="GO:0031145">
    <property type="term" value="P:anaphase-promoting complex-dependent catabolic process"/>
    <property type="evidence" value="ECO:0007669"/>
    <property type="project" value="InterPro"/>
</dbReference>
<sequence length="356" mass="39716">MLSLPSLAPRDSYTLWYKSSHSVNDAPYQPESTSNNFDTSATNNHQNQANGSHSHRRHQTLHRSPLARLRLDEEYMERRKHNVQDYGATWIKPPGIPKSLHQLREEKREMEEHQEALRREALAQELAEAAAAAEGAGEMELGELGDVPEEEVRDLDDDVPEAETTRLDSDGVDSESSDEEEDGDDDDEEVEEEEEDDVDQAPRTTLGARMPDDVYREALARGEDVRTARFGDDAGSVADDADQSHMLQEEDLLYGRGDHQEDMDMEMGVDLDADIPDAEIEGYEHTDTEAELTSSDEEDSLDAGDLSRGHPAAISMVRSDGTQNSMDLEGLISRDSSSQMGSSPEQRFGLRGRRGQ</sequence>
<feature type="compositionally biased region" description="Basic and acidic residues" evidence="1">
    <location>
        <begin position="105"/>
        <end position="122"/>
    </location>
</feature>
<feature type="compositionally biased region" description="Acidic residues" evidence="1">
    <location>
        <begin position="170"/>
        <end position="199"/>
    </location>
</feature>
<feature type="region of interest" description="Disordered" evidence="1">
    <location>
        <begin position="105"/>
        <end position="356"/>
    </location>
</feature>
<feature type="non-terminal residue" evidence="2">
    <location>
        <position position="356"/>
    </location>
</feature>
<protein>
    <submittedName>
        <fullName evidence="2">Uncharacterized protein</fullName>
    </submittedName>
</protein>
<organism evidence="2 3">
    <name type="scientific">Scytalidium lignicola</name>
    <name type="common">Hyphomycete</name>
    <dbReference type="NCBI Taxonomy" id="5539"/>
    <lineage>
        <taxon>Eukaryota</taxon>
        <taxon>Fungi</taxon>
        <taxon>Dikarya</taxon>
        <taxon>Ascomycota</taxon>
        <taxon>Pezizomycotina</taxon>
        <taxon>Leotiomycetes</taxon>
        <taxon>Leotiomycetes incertae sedis</taxon>
        <taxon>Scytalidium</taxon>
    </lineage>
</organism>
<evidence type="ECO:0000313" key="2">
    <source>
        <dbReference type="EMBL" id="RFU26126.1"/>
    </source>
</evidence>
<feature type="compositionally biased region" description="Polar residues" evidence="1">
    <location>
        <begin position="334"/>
        <end position="345"/>
    </location>
</feature>
<dbReference type="OrthoDB" id="5320532at2759"/>
<comment type="caution">
    <text evidence="2">The sequence shown here is derived from an EMBL/GenBank/DDBJ whole genome shotgun (WGS) entry which is preliminary data.</text>
</comment>
<dbReference type="OMA" id="QEWEHTD"/>
<feature type="region of interest" description="Disordered" evidence="1">
    <location>
        <begin position="22"/>
        <end position="65"/>
    </location>
</feature>
<dbReference type="GO" id="GO:0005680">
    <property type="term" value="C:anaphase-promoting complex"/>
    <property type="evidence" value="ECO:0007669"/>
    <property type="project" value="InterPro"/>
</dbReference>
<feature type="compositionally biased region" description="Acidic residues" evidence="1">
    <location>
        <begin position="263"/>
        <end position="281"/>
    </location>
</feature>
<dbReference type="Pfam" id="PF05841">
    <property type="entry name" value="Apc15p"/>
    <property type="match status" value="1"/>
</dbReference>
<reference evidence="2 3" key="1">
    <citation type="submission" date="2018-05" db="EMBL/GenBank/DDBJ databases">
        <title>Draft genome sequence of Scytalidium lignicola DSM 105466, a ubiquitous saprotrophic fungus.</title>
        <authorList>
            <person name="Buettner E."/>
            <person name="Gebauer A.M."/>
            <person name="Hofrichter M."/>
            <person name="Liers C."/>
            <person name="Kellner H."/>
        </authorList>
    </citation>
    <scope>NUCLEOTIDE SEQUENCE [LARGE SCALE GENOMIC DNA]</scope>
    <source>
        <strain evidence="2 3">DSM 105466</strain>
    </source>
</reference>
<feature type="compositionally biased region" description="Acidic residues" evidence="1">
    <location>
        <begin position="140"/>
        <end position="161"/>
    </location>
</feature>
<feature type="non-terminal residue" evidence="2">
    <location>
        <position position="1"/>
    </location>
</feature>
<keyword evidence="3" id="KW-1185">Reference proteome</keyword>
<evidence type="ECO:0000313" key="3">
    <source>
        <dbReference type="Proteomes" id="UP000258309"/>
    </source>
</evidence>